<keyword evidence="2" id="KW-1185">Reference proteome</keyword>
<evidence type="ECO:0000313" key="2">
    <source>
        <dbReference type="Proteomes" id="UP001148662"/>
    </source>
</evidence>
<proteinExistence type="predicted"/>
<comment type="caution">
    <text evidence="1">The sequence shown here is derived from an EMBL/GenBank/DDBJ whole genome shotgun (WGS) entry which is preliminary data.</text>
</comment>
<evidence type="ECO:0000313" key="1">
    <source>
        <dbReference type="EMBL" id="KAJ3559717.1"/>
    </source>
</evidence>
<reference evidence="1" key="1">
    <citation type="submission" date="2022-07" db="EMBL/GenBank/DDBJ databases">
        <title>Genome Sequence of Phlebia brevispora.</title>
        <authorList>
            <person name="Buettner E."/>
        </authorList>
    </citation>
    <scope>NUCLEOTIDE SEQUENCE</scope>
    <source>
        <strain evidence="1">MPL23</strain>
    </source>
</reference>
<gene>
    <name evidence="1" type="ORF">NM688_g175</name>
</gene>
<dbReference type="Proteomes" id="UP001148662">
    <property type="component" value="Unassembled WGS sequence"/>
</dbReference>
<name>A0ACC1TF45_9APHY</name>
<sequence>MSSTTPDAEIISAYKADLVTNYSTFATLAVVLYEYVITVPHEYEIVWTRKWSGATWLCVNPSLEIFLNVLADLPAFVVYAFSAMRVFALSGRSYLTAAVTFALGLASIALDFSLFNNLTYDYVCSISIAAVLCTIAADGIAIVTTWYKTYRRVREASSLGVNIGFSATLLQYGTLYFIVVLIVNLADGLFVLVPTLQSTNVFSAFVAVLPNIILSRFLINLRQADRPDANSAALSHFSAPNFRMPSIIGNLGETLSDGDEDLSDDESTADETCEADPSSPSTPGVDAETFSVADIDTSPVEEKWSAATSLFLINWYSMLAVIITQISRFSPKALNVPALRICTSWLCVFDNPPSRDPTFAVPQVFVLLGRAYIITTFTFVLGIGPAALALSQGIRSTYYHVGDPVLAASTCRRLQLHSSESLLIEPRLPKFHLEDQEVVDEMDDYLRICILDAQGSHGVCGVTGP</sequence>
<dbReference type="EMBL" id="JANHOG010000012">
    <property type="protein sequence ID" value="KAJ3559717.1"/>
    <property type="molecule type" value="Genomic_DNA"/>
</dbReference>
<organism evidence="1 2">
    <name type="scientific">Phlebia brevispora</name>
    <dbReference type="NCBI Taxonomy" id="194682"/>
    <lineage>
        <taxon>Eukaryota</taxon>
        <taxon>Fungi</taxon>
        <taxon>Dikarya</taxon>
        <taxon>Basidiomycota</taxon>
        <taxon>Agaricomycotina</taxon>
        <taxon>Agaricomycetes</taxon>
        <taxon>Polyporales</taxon>
        <taxon>Meruliaceae</taxon>
        <taxon>Phlebia</taxon>
    </lineage>
</organism>
<accession>A0ACC1TF45</accession>
<protein>
    <submittedName>
        <fullName evidence="1">Uncharacterized protein</fullName>
    </submittedName>
</protein>